<evidence type="ECO:0000313" key="4">
    <source>
        <dbReference type="EMBL" id="KMW18707.1"/>
    </source>
</evidence>
<dbReference type="AlphaFoldDB" id="A0A0J9C0F5"/>
<organism evidence="4 5">
    <name type="scientific">[Clostridium] citroniae WAL-19142</name>
    <dbReference type="NCBI Taxonomy" id="742734"/>
    <lineage>
        <taxon>Bacteria</taxon>
        <taxon>Bacillati</taxon>
        <taxon>Bacillota</taxon>
        <taxon>Clostridia</taxon>
        <taxon>Lachnospirales</taxon>
        <taxon>Lachnospiraceae</taxon>
        <taxon>Enterocloster</taxon>
    </lineage>
</organism>
<dbReference type="InterPro" id="IPR018337">
    <property type="entry name" value="Cell_wall/Cho-bd_repeat"/>
</dbReference>
<dbReference type="PROSITE" id="PS51170">
    <property type="entry name" value="CW"/>
    <property type="match status" value="3"/>
</dbReference>
<comment type="caution">
    <text evidence="4">The sequence shown here is derived from an EMBL/GenBank/DDBJ whole genome shotgun (WGS) entry which is preliminary data.</text>
</comment>
<accession>A0A0J9C0F5</accession>
<evidence type="ECO:0000313" key="5">
    <source>
        <dbReference type="Proteomes" id="UP000037392"/>
    </source>
</evidence>
<evidence type="ECO:0008006" key="6">
    <source>
        <dbReference type="Google" id="ProtNLM"/>
    </source>
</evidence>
<keyword evidence="1" id="KW-0677">Repeat</keyword>
<evidence type="ECO:0000256" key="1">
    <source>
        <dbReference type="ARBA" id="ARBA00022737"/>
    </source>
</evidence>
<feature type="repeat" description="Cell wall-binding" evidence="2">
    <location>
        <begin position="341"/>
        <end position="360"/>
    </location>
</feature>
<dbReference type="SUPFAM" id="SSF69360">
    <property type="entry name" value="Cell wall binding repeat"/>
    <property type="match status" value="1"/>
</dbReference>
<dbReference type="Pfam" id="PF01473">
    <property type="entry name" value="Choline_bind_1"/>
    <property type="match status" value="2"/>
</dbReference>
<feature type="chain" id="PRO_5005315516" description="N-acetylmuramoyl-L-alanine amidase family protein" evidence="3">
    <location>
        <begin position="30"/>
        <end position="400"/>
    </location>
</feature>
<dbReference type="EMBL" id="ADLK01000022">
    <property type="protein sequence ID" value="KMW18707.1"/>
    <property type="molecule type" value="Genomic_DNA"/>
</dbReference>
<keyword evidence="3" id="KW-0732">Signal</keyword>
<dbReference type="Gene3D" id="2.10.270.10">
    <property type="entry name" value="Cholin Binding"/>
    <property type="match status" value="1"/>
</dbReference>
<protein>
    <recommendedName>
        <fullName evidence="6">N-acetylmuramoyl-L-alanine amidase family protein</fullName>
    </recommendedName>
</protein>
<feature type="repeat" description="Cell wall-binding" evidence="2">
    <location>
        <begin position="321"/>
        <end position="340"/>
    </location>
</feature>
<gene>
    <name evidence="4" type="ORF">HMPREF9470_02811</name>
</gene>
<feature type="repeat" description="Cell wall-binding" evidence="2">
    <location>
        <begin position="281"/>
        <end position="300"/>
    </location>
</feature>
<reference evidence="4 5" key="1">
    <citation type="submission" date="2011-04" db="EMBL/GenBank/DDBJ databases">
        <title>The Genome Sequence of Clostridium citroniae WAL-19142.</title>
        <authorList>
            <consortium name="The Broad Institute Genome Sequencing Platform"/>
            <person name="Earl A."/>
            <person name="Ward D."/>
            <person name="Feldgarden M."/>
            <person name="Gevers D."/>
            <person name="Warren Y.A."/>
            <person name="Tyrrell K.L."/>
            <person name="Citron D.M."/>
            <person name="Goldstein E.J."/>
            <person name="Daigneault M."/>
            <person name="Allen-Vercoe E."/>
            <person name="Young S.K."/>
            <person name="Zeng Q."/>
            <person name="Gargeya S."/>
            <person name="Fitzgerald M."/>
            <person name="Haas B."/>
            <person name="Abouelleil A."/>
            <person name="Alvarado L."/>
            <person name="Arachchi H.M."/>
            <person name="Berlin A."/>
            <person name="Brown A."/>
            <person name="Chapman S.B."/>
            <person name="Chen Z."/>
            <person name="Dunbar C."/>
            <person name="Freedman E."/>
            <person name="Gearin G."/>
            <person name="Gellesch M."/>
            <person name="Goldberg J."/>
            <person name="Griggs A."/>
            <person name="Gujja S."/>
            <person name="Heilman E.R."/>
            <person name="Heiman D."/>
            <person name="Howarth C."/>
            <person name="Larson L."/>
            <person name="Lui A."/>
            <person name="MacDonald P.J."/>
            <person name="Mehta T."/>
            <person name="Montmayeur A."/>
            <person name="Murphy C."/>
            <person name="Neiman D."/>
            <person name="Pearson M."/>
            <person name="Priest M."/>
            <person name="Roberts A."/>
            <person name="Saif S."/>
            <person name="Shea T."/>
            <person name="Shenoy N."/>
            <person name="Sisk P."/>
            <person name="Stolte C."/>
            <person name="Sykes S."/>
            <person name="White J."/>
            <person name="Yandava C."/>
            <person name="Wortman J."/>
            <person name="Nusbaum C."/>
            <person name="Birren B."/>
        </authorList>
    </citation>
    <scope>NUCLEOTIDE SEQUENCE [LARGE SCALE GENOMIC DNA]</scope>
    <source>
        <strain evidence="4 5">WAL-19142</strain>
    </source>
</reference>
<dbReference type="PATRIC" id="fig|742734.4.peg.3012"/>
<sequence>MIHIWKRAAGLIMSASIAAALSITSMAAAKTETRTPITSVSIRVRSDVQADYELNEATVYTTTDSNLYTIGAYKWANKNKEYWEPGDEPKVQIEIHARSGYYFNRTTGPSKFQIDGATYASVKRTNNDETLLLTVKLTPASGTLEIPESAEWMGYPPGKATWSAVPFAGAYELKLYRGDQMIQGVPKVIATTYDFYPSMTLPGTYQFRVRAIPKDSEELGYITGSDWVYSDECDIDADEVCSLTGAVTGPVKNEQLTPAQIGWVKDNEGWWYRNTDGTYPSGTWQNIDGEWYLFDFSGYMLTGWQTRNGKSYFLDINGVMNTGWIQDNRKWYYLEEDGAMHTGWLNVQGQQYFFDQDGSMHTGWLMDNGLWYYMNPDNGTMLRNTSVEGRYLDSEGRWRG</sequence>
<dbReference type="Proteomes" id="UP000037392">
    <property type="component" value="Unassembled WGS sequence"/>
</dbReference>
<feature type="signal peptide" evidence="3">
    <location>
        <begin position="1"/>
        <end position="29"/>
    </location>
</feature>
<evidence type="ECO:0000256" key="2">
    <source>
        <dbReference type="PROSITE-ProRule" id="PRU00591"/>
    </source>
</evidence>
<name>A0A0J9C0F5_9FIRM</name>
<proteinExistence type="predicted"/>
<dbReference type="Pfam" id="PF19127">
    <property type="entry name" value="Choline_bind_3"/>
    <property type="match status" value="2"/>
</dbReference>
<evidence type="ECO:0000256" key="3">
    <source>
        <dbReference type="SAM" id="SignalP"/>
    </source>
</evidence>